<evidence type="ECO:0008006" key="6">
    <source>
        <dbReference type="Google" id="ProtNLM"/>
    </source>
</evidence>
<feature type="region of interest" description="Disordered" evidence="2">
    <location>
        <begin position="59"/>
        <end position="78"/>
    </location>
</feature>
<accession>A0AAE3NQ46</accession>
<evidence type="ECO:0000256" key="3">
    <source>
        <dbReference type="SAM" id="SignalP"/>
    </source>
</evidence>
<dbReference type="EMBL" id="JARGYC010000008">
    <property type="protein sequence ID" value="MDF0600041.1"/>
    <property type="molecule type" value="Genomic_DNA"/>
</dbReference>
<proteinExistence type="predicted"/>
<evidence type="ECO:0000313" key="5">
    <source>
        <dbReference type="Proteomes" id="UP001220964"/>
    </source>
</evidence>
<keyword evidence="3" id="KW-0732">Signal</keyword>
<protein>
    <recommendedName>
        <fullName evidence="6">Tetratricopeptide repeat-containing protein</fullName>
    </recommendedName>
</protein>
<feature type="coiled-coil region" evidence="1">
    <location>
        <begin position="250"/>
        <end position="389"/>
    </location>
</feature>
<organism evidence="4 5">
    <name type="scientific">Psychromarinibacter sediminicola</name>
    <dbReference type="NCBI Taxonomy" id="3033385"/>
    <lineage>
        <taxon>Bacteria</taxon>
        <taxon>Pseudomonadati</taxon>
        <taxon>Pseudomonadota</taxon>
        <taxon>Alphaproteobacteria</taxon>
        <taxon>Rhodobacterales</taxon>
        <taxon>Paracoccaceae</taxon>
        <taxon>Psychromarinibacter</taxon>
    </lineage>
</organism>
<evidence type="ECO:0000313" key="4">
    <source>
        <dbReference type="EMBL" id="MDF0600041.1"/>
    </source>
</evidence>
<dbReference type="Gene3D" id="1.25.40.10">
    <property type="entry name" value="Tetratricopeptide repeat domain"/>
    <property type="match status" value="1"/>
</dbReference>
<dbReference type="InterPro" id="IPR011990">
    <property type="entry name" value="TPR-like_helical_dom_sf"/>
</dbReference>
<feature type="compositionally biased region" description="Basic and acidic residues" evidence="2">
    <location>
        <begin position="43"/>
        <end position="53"/>
    </location>
</feature>
<evidence type="ECO:0000256" key="2">
    <source>
        <dbReference type="SAM" id="MobiDB-lite"/>
    </source>
</evidence>
<dbReference type="AlphaFoldDB" id="A0AAE3NQ46"/>
<dbReference type="Proteomes" id="UP001220964">
    <property type="component" value="Unassembled WGS sequence"/>
</dbReference>
<dbReference type="Gene3D" id="1.10.287.1490">
    <property type="match status" value="1"/>
</dbReference>
<sequence length="395" mass="41087">MRRTVSRLRLVPPLVLASAAAALAQGGGFVFDAPAEPAPPEATKPDPAPKETDAAAPSLEDFTFGGAPTAPTADSVPGPEQVLWDEVVAANTQEGFRRYLDAHPDGAFAAEARRRLAELQAEADRRAGLVAACDRLAGDPEDPGLSAGAGGVAVPEIDADAALWTCSRARAAEPDLPRLAYNLGRISEAQGQRPAALRSYRTAIRMAVEQDGAPHLPAAAGLLRLSEPRNPTERMLNTMLQLSIEEAGRGAAQQARIAELEAALAEARAAGAAAGDRLATLKAQMEAATAREMELSAELSGTAGRIEALRGEKAELEEQLAVALAAGAEAEQTAAARADMIDALRAETQALQDELDAREEALANAQSQIASLGEQLNTALAQIAALRVEAAEEAQ</sequence>
<keyword evidence="1" id="KW-0175">Coiled coil</keyword>
<feature type="chain" id="PRO_5042015002" description="Tetratricopeptide repeat-containing protein" evidence="3">
    <location>
        <begin position="25"/>
        <end position="395"/>
    </location>
</feature>
<gene>
    <name evidence="4" type="ORF">P1J78_04785</name>
</gene>
<keyword evidence="5" id="KW-1185">Reference proteome</keyword>
<dbReference type="RefSeq" id="WP_275566185.1">
    <property type="nucleotide sequence ID" value="NZ_JARGYC010000008.1"/>
</dbReference>
<feature type="signal peptide" evidence="3">
    <location>
        <begin position="1"/>
        <end position="24"/>
    </location>
</feature>
<name>A0AAE3NQ46_9RHOB</name>
<comment type="caution">
    <text evidence="4">The sequence shown here is derived from an EMBL/GenBank/DDBJ whole genome shotgun (WGS) entry which is preliminary data.</text>
</comment>
<evidence type="ECO:0000256" key="1">
    <source>
        <dbReference type="SAM" id="Coils"/>
    </source>
</evidence>
<dbReference type="SUPFAM" id="SSF48452">
    <property type="entry name" value="TPR-like"/>
    <property type="match status" value="1"/>
</dbReference>
<reference evidence="4" key="1">
    <citation type="submission" date="2023-03" db="EMBL/GenBank/DDBJ databases">
        <title>Multiphase analysis and comparison of six strains from genera Psychromarinibacter, Lutimaribacter, and Maritimibacter, including a novel species: Psychromarinibacter sediminicola sp. nov.</title>
        <authorList>
            <person name="Wang Y.-H."/>
            <person name="Ye M.-Q."/>
            <person name="Du Z.-J."/>
        </authorList>
    </citation>
    <scope>NUCLEOTIDE SEQUENCE</scope>
    <source>
        <strain evidence="4">C21-152</strain>
    </source>
</reference>
<feature type="region of interest" description="Disordered" evidence="2">
    <location>
        <begin position="32"/>
        <end position="54"/>
    </location>
</feature>